<evidence type="ECO:0000256" key="1">
    <source>
        <dbReference type="SAM" id="MobiDB-lite"/>
    </source>
</evidence>
<evidence type="ECO:0000313" key="3">
    <source>
        <dbReference type="Proteomes" id="UP000294933"/>
    </source>
</evidence>
<dbReference type="Proteomes" id="UP000294933">
    <property type="component" value="Unassembled WGS sequence"/>
</dbReference>
<proteinExistence type="predicted"/>
<sequence>MAPPQDAPLKRLCGKPETLAEAQSLYHLAVAKTGSGSGYPIGGNKVGLPAICAYMASQRLLNNNDVSEKMAQMASCLSPKAFNMTLDTVRSAIAVVLQKSASSPRKATFTSLLRAHGLSNDITSWMDEVEESLKQSGELDEEGYILDSDVVRYMIFYWTCRALRMRTLKGTKMSEYNVHQEDFDILVGIIERSCAGIRDRIDTYVEQTRSGRSSRTSRSSSPSSSVISTPSSTSTPPNRTSPQKRRSVVEALALPSTPRKRQKVYSPSKLSLDPMTHTPTAKRMNAADQSPTKIKEEKTYISPSKAVVSINDSIDRLSLASTRSSPVTPKNQGPGRMVQIENVDFSRFVKDLEDEDHEMDNSEKSPPCRHRRPVFLDRQFYTHRDPRVVAEWMRSENSIAKRRKD</sequence>
<feature type="region of interest" description="Disordered" evidence="1">
    <location>
        <begin position="206"/>
        <end position="296"/>
    </location>
</feature>
<protein>
    <submittedName>
        <fullName evidence="2">Uncharacterized protein</fullName>
    </submittedName>
</protein>
<reference evidence="2 3" key="1">
    <citation type="submission" date="2018-06" db="EMBL/GenBank/DDBJ databases">
        <title>A transcriptomic atlas of mushroom development highlights an independent origin of complex multicellularity.</title>
        <authorList>
            <consortium name="DOE Joint Genome Institute"/>
            <person name="Krizsan K."/>
            <person name="Almasi E."/>
            <person name="Merenyi Z."/>
            <person name="Sahu N."/>
            <person name="Viragh M."/>
            <person name="Koszo T."/>
            <person name="Mondo S."/>
            <person name="Kiss B."/>
            <person name="Balint B."/>
            <person name="Kues U."/>
            <person name="Barry K."/>
            <person name="Hegedus J.C."/>
            <person name="Henrissat B."/>
            <person name="Johnson J."/>
            <person name="Lipzen A."/>
            <person name="Ohm R."/>
            <person name="Nagy I."/>
            <person name="Pangilinan J."/>
            <person name="Yan J."/>
            <person name="Xiong Y."/>
            <person name="Grigoriev I.V."/>
            <person name="Hibbett D.S."/>
            <person name="Nagy L.G."/>
        </authorList>
    </citation>
    <scope>NUCLEOTIDE SEQUENCE [LARGE SCALE GENOMIC DNA]</scope>
    <source>
        <strain evidence="2 3">SZMC22713</strain>
    </source>
</reference>
<dbReference type="AlphaFoldDB" id="A0A4Y7Q4R6"/>
<organism evidence="2 3">
    <name type="scientific">Rickenella mellea</name>
    <dbReference type="NCBI Taxonomy" id="50990"/>
    <lineage>
        <taxon>Eukaryota</taxon>
        <taxon>Fungi</taxon>
        <taxon>Dikarya</taxon>
        <taxon>Basidiomycota</taxon>
        <taxon>Agaricomycotina</taxon>
        <taxon>Agaricomycetes</taxon>
        <taxon>Hymenochaetales</taxon>
        <taxon>Rickenellaceae</taxon>
        <taxon>Rickenella</taxon>
    </lineage>
</organism>
<dbReference type="STRING" id="50990.A0A4Y7Q4R6"/>
<dbReference type="EMBL" id="ML170176">
    <property type="protein sequence ID" value="TDL22198.1"/>
    <property type="molecule type" value="Genomic_DNA"/>
</dbReference>
<evidence type="ECO:0000313" key="2">
    <source>
        <dbReference type="EMBL" id="TDL22198.1"/>
    </source>
</evidence>
<name>A0A4Y7Q4R6_9AGAM</name>
<keyword evidence="3" id="KW-1185">Reference proteome</keyword>
<feature type="compositionally biased region" description="Low complexity" evidence="1">
    <location>
        <begin position="208"/>
        <end position="241"/>
    </location>
</feature>
<accession>A0A4Y7Q4R6</accession>
<dbReference type="OrthoDB" id="3358956at2759"/>
<gene>
    <name evidence="2" type="ORF">BD410DRAFT_839998</name>
</gene>
<dbReference type="VEuPathDB" id="FungiDB:BD410DRAFT_839998"/>